<feature type="domain" description="BTB" evidence="3">
    <location>
        <begin position="686"/>
        <end position="760"/>
    </location>
</feature>
<comment type="subcellular location">
    <subcellularLocation>
        <location evidence="1">Endomembrane system</location>
        <topology evidence="1">Peripheral membrane protein</topology>
    </subcellularLocation>
</comment>
<sequence>MRSSGDKDKNRGVSLQLNNLHQRLLHALSLGTRYYDEKTSQWKWQSANIEVQKQVIRSIDVFLDFVSGDARAAHHTVAKDSVADILGALLWILQCKSRPLLCMAANVAVKLVCVLPNSILESYILDLVYVLSSLLSSPFVEVAIPCSTCLNLVISNLNASSAKAVWEVLKQTECVIHILGNIHKFVGGEIPMKIEYFEQMCSLLGSILLWWPPTRFPVWNDVKLIDTLSDMHARTDISTKLVILKLYTSLALCGSVAKKLIENGEIFLQMVVQSMGKSYPDTVRIEGFRLAQCLLRSQENCLKVMDTCGEALVDAIIFGMEEIEMHSRKFVNKNSSTSVEACRLALVTRWAGDHHIRFWKKRIDRVLLNLLIENIQDLSEEHVSSLDKQISIAREGLRTNHKLWVRGYVWDILGSLAIHSGENFNPCIHGSEIYINLIIICACLTFEDVIKKWCRIYHKEVDDSIQSEPASRAVLMMIYSPCNYISSQARLIFSRTYSADHFRNLVHTLEYTSSLESYGSFDKIQLIINLIGLISFLSLPHHHTLESKYIKKVAFIAKRCLGNDIDISRLSLASHLHATLYENSCCWMDAEDWEGSNILLFYALWGLAEMVHQSASLQNSSHISIVAIEYFGAQLVGKLIEICSNASLGHGLRWYAAHILSHFEFYGFPNELAKRVGICLDEKEYADIQLFLANGNTLSVHGVILAVRCPSLLPPELLLVKEKRIDGQSIREVRLSSHVDYEALVKLLEYVYMGYFRASEEIVKKVKTLAKRCNLQLLLQMLHRQSPKWGASFPSFDLTSSLVSAGSCFWDVILESKLDKLERWTCRICSHSVPHLHVHKVILQSGCDYLQGLFRSGMKESHSQIIKVPISWEATRKLVHWFYSNELPKPPCGCLWDNMDDEQKLFSLESYVELYWLSEFWILEDVQEACWNVIVSCLDNAKQLSIKILKMAGDFSLWKLADVAATHLAPSYSQLRDSCELDDLDDALVHLICSASIQLSQNG</sequence>
<gene>
    <name evidence="4" type="ORF">QN277_002396</name>
</gene>
<dbReference type="SUPFAM" id="SSF54695">
    <property type="entry name" value="POZ domain"/>
    <property type="match status" value="2"/>
</dbReference>
<reference evidence="4" key="1">
    <citation type="submission" date="2023-10" db="EMBL/GenBank/DDBJ databases">
        <title>Chromosome-level genome of the transformable northern wattle, Acacia crassicarpa.</title>
        <authorList>
            <person name="Massaro I."/>
            <person name="Sinha N.R."/>
            <person name="Poethig S."/>
            <person name="Leichty A.R."/>
        </authorList>
    </citation>
    <scope>NUCLEOTIDE SEQUENCE</scope>
    <source>
        <strain evidence="4">Acra3RX</strain>
        <tissue evidence="4">Leaf</tissue>
    </source>
</reference>
<dbReference type="SUPFAM" id="SSF48371">
    <property type="entry name" value="ARM repeat"/>
    <property type="match status" value="1"/>
</dbReference>
<feature type="domain" description="BTB" evidence="3">
    <location>
        <begin position="810"/>
        <end position="891"/>
    </location>
</feature>
<dbReference type="EMBL" id="JAWXYG010000001">
    <property type="protein sequence ID" value="KAK4285743.1"/>
    <property type="molecule type" value="Genomic_DNA"/>
</dbReference>
<evidence type="ECO:0000256" key="1">
    <source>
        <dbReference type="ARBA" id="ARBA00004184"/>
    </source>
</evidence>
<evidence type="ECO:0000313" key="5">
    <source>
        <dbReference type="Proteomes" id="UP001293593"/>
    </source>
</evidence>
<dbReference type="CDD" id="cd18186">
    <property type="entry name" value="BTB_POZ_ZBTB_KLHL-like"/>
    <property type="match status" value="1"/>
</dbReference>
<dbReference type="PANTHER" id="PTHR35918:SF1">
    <property type="entry name" value="BTB DOMAIN-CONTAINING PROTEIN"/>
    <property type="match status" value="1"/>
</dbReference>
<dbReference type="GO" id="GO:0012505">
    <property type="term" value="C:endomembrane system"/>
    <property type="evidence" value="ECO:0007669"/>
    <property type="project" value="UniProtKB-SubCell"/>
</dbReference>
<evidence type="ECO:0000256" key="2">
    <source>
        <dbReference type="ARBA" id="ARBA00004906"/>
    </source>
</evidence>
<dbReference type="Pfam" id="PF26522">
    <property type="entry name" value="ARM_6"/>
    <property type="match status" value="1"/>
</dbReference>
<dbReference type="InterPro" id="IPR059007">
    <property type="entry name" value="ARM_At1g04390"/>
</dbReference>
<comment type="pathway">
    <text evidence="2">Protein modification; protein ubiquitination.</text>
</comment>
<proteinExistence type="predicted"/>
<keyword evidence="5" id="KW-1185">Reference proteome</keyword>
<dbReference type="InterPro" id="IPR000210">
    <property type="entry name" value="BTB/POZ_dom"/>
</dbReference>
<dbReference type="SMART" id="SM00225">
    <property type="entry name" value="BTB"/>
    <property type="match status" value="2"/>
</dbReference>
<dbReference type="Gene3D" id="3.30.710.10">
    <property type="entry name" value="Potassium Channel Kv1.1, Chain A"/>
    <property type="match status" value="2"/>
</dbReference>
<dbReference type="PROSITE" id="PS50097">
    <property type="entry name" value="BTB"/>
    <property type="match status" value="2"/>
</dbReference>
<comment type="caution">
    <text evidence="4">The sequence shown here is derived from an EMBL/GenBank/DDBJ whole genome shotgun (WGS) entry which is preliminary data.</text>
</comment>
<dbReference type="Pfam" id="PF00651">
    <property type="entry name" value="BTB"/>
    <property type="match status" value="2"/>
</dbReference>
<protein>
    <recommendedName>
        <fullName evidence="3">BTB domain-containing protein</fullName>
    </recommendedName>
</protein>
<dbReference type="InterPro" id="IPR044953">
    <property type="entry name" value="At1g04390-like"/>
</dbReference>
<name>A0AAE1N970_9FABA</name>
<dbReference type="AlphaFoldDB" id="A0AAE1N970"/>
<dbReference type="Proteomes" id="UP001293593">
    <property type="component" value="Unassembled WGS sequence"/>
</dbReference>
<evidence type="ECO:0000313" key="4">
    <source>
        <dbReference type="EMBL" id="KAK4285743.1"/>
    </source>
</evidence>
<organism evidence="4 5">
    <name type="scientific">Acacia crassicarpa</name>
    <name type="common">northern wattle</name>
    <dbReference type="NCBI Taxonomy" id="499986"/>
    <lineage>
        <taxon>Eukaryota</taxon>
        <taxon>Viridiplantae</taxon>
        <taxon>Streptophyta</taxon>
        <taxon>Embryophyta</taxon>
        <taxon>Tracheophyta</taxon>
        <taxon>Spermatophyta</taxon>
        <taxon>Magnoliopsida</taxon>
        <taxon>eudicotyledons</taxon>
        <taxon>Gunneridae</taxon>
        <taxon>Pentapetalae</taxon>
        <taxon>rosids</taxon>
        <taxon>fabids</taxon>
        <taxon>Fabales</taxon>
        <taxon>Fabaceae</taxon>
        <taxon>Caesalpinioideae</taxon>
        <taxon>mimosoid clade</taxon>
        <taxon>Acacieae</taxon>
        <taxon>Acacia</taxon>
    </lineage>
</organism>
<dbReference type="InterPro" id="IPR011333">
    <property type="entry name" value="SKP1/BTB/POZ_sf"/>
</dbReference>
<accession>A0AAE1N970</accession>
<dbReference type="InterPro" id="IPR016024">
    <property type="entry name" value="ARM-type_fold"/>
</dbReference>
<evidence type="ECO:0000259" key="3">
    <source>
        <dbReference type="PROSITE" id="PS50097"/>
    </source>
</evidence>
<dbReference type="PANTHER" id="PTHR35918">
    <property type="entry name" value="OS06G0674800 PROTEIN"/>
    <property type="match status" value="1"/>
</dbReference>